<evidence type="ECO:0000256" key="1">
    <source>
        <dbReference type="ARBA" id="ARBA00003012"/>
    </source>
</evidence>
<name>A0A5B6WS16_9ROSI</name>
<dbReference type="InterPro" id="IPR046450">
    <property type="entry name" value="PA_dom_sf"/>
</dbReference>
<organism evidence="15 16">
    <name type="scientific">Gossypium australe</name>
    <dbReference type="NCBI Taxonomy" id="47621"/>
    <lineage>
        <taxon>Eukaryota</taxon>
        <taxon>Viridiplantae</taxon>
        <taxon>Streptophyta</taxon>
        <taxon>Embryophyta</taxon>
        <taxon>Tracheophyta</taxon>
        <taxon>Spermatophyta</taxon>
        <taxon>Magnoliopsida</taxon>
        <taxon>eudicotyledons</taxon>
        <taxon>Gunneridae</taxon>
        <taxon>Pentapetalae</taxon>
        <taxon>rosids</taxon>
        <taxon>malvids</taxon>
        <taxon>Malvales</taxon>
        <taxon>Malvaceae</taxon>
        <taxon>Malvoideae</taxon>
        <taxon>Gossypium</taxon>
    </lineage>
</organism>
<feature type="transmembrane region" description="Helical" evidence="12">
    <location>
        <begin position="303"/>
        <end position="329"/>
    </location>
</feature>
<evidence type="ECO:0000256" key="12">
    <source>
        <dbReference type="SAM" id="Phobius"/>
    </source>
</evidence>
<dbReference type="InterPro" id="IPR003137">
    <property type="entry name" value="PA_domain"/>
</dbReference>
<dbReference type="GO" id="GO:0033619">
    <property type="term" value="P:membrane protein proteolysis"/>
    <property type="evidence" value="ECO:0007669"/>
    <property type="project" value="TreeGrafter"/>
</dbReference>
<dbReference type="InterPro" id="IPR006639">
    <property type="entry name" value="Preselin/SPP"/>
</dbReference>
<dbReference type="FunFam" id="3.50.30.30:FF:000007">
    <property type="entry name" value="Signal peptide peptidase-like 3"/>
    <property type="match status" value="1"/>
</dbReference>
<evidence type="ECO:0000256" key="7">
    <source>
        <dbReference type="ARBA" id="ARBA00022753"/>
    </source>
</evidence>
<evidence type="ECO:0000256" key="9">
    <source>
        <dbReference type="ARBA" id="ARBA00022989"/>
    </source>
</evidence>
<keyword evidence="6 13" id="KW-0732">Signal</keyword>
<evidence type="ECO:0000256" key="11">
    <source>
        <dbReference type="ARBA" id="ARBA00023180"/>
    </source>
</evidence>
<comment type="subcellular location">
    <subcellularLocation>
        <location evidence="2">Endosome membrane</location>
        <topology evidence="2">Multi-pass membrane protein</topology>
    </subcellularLocation>
</comment>
<feature type="transmembrane region" description="Helical" evidence="12">
    <location>
        <begin position="409"/>
        <end position="432"/>
    </location>
</feature>
<feature type="transmembrane region" description="Helical" evidence="12">
    <location>
        <begin position="469"/>
        <end position="488"/>
    </location>
</feature>
<evidence type="ECO:0000256" key="6">
    <source>
        <dbReference type="ARBA" id="ARBA00022729"/>
    </source>
</evidence>
<comment type="similarity">
    <text evidence="3">Belongs to the peptidase A22B family.</text>
</comment>
<reference evidence="16" key="1">
    <citation type="journal article" date="2019" name="Plant Biotechnol. J.">
        <title>Genome sequencing of the Australian wild diploid species Gossypium australe highlights disease resistance and delayed gland morphogenesis.</title>
        <authorList>
            <person name="Cai Y."/>
            <person name="Cai X."/>
            <person name="Wang Q."/>
            <person name="Wang P."/>
            <person name="Zhang Y."/>
            <person name="Cai C."/>
            <person name="Xu Y."/>
            <person name="Wang K."/>
            <person name="Zhou Z."/>
            <person name="Wang C."/>
            <person name="Geng S."/>
            <person name="Li B."/>
            <person name="Dong Q."/>
            <person name="Hou Y."/>
            <person name="Wang H."/>
            <person name="Ai P."/>
            <person name="Liu Z."/>
            <person name="Yi F."/>
            <person name="Sun M."/>
            <person name="An G."/>
            <person name="Cheng J."/>
            <person name="Zhang Y."/>
            <person name="Shi Q."/>
            <person name="Xie Y."/>
            <person name="Shi X."/>
            <person name="Chang Y."/>
            <person name="Huang F."/>
            <person name="Chen Y."/>
            <person name="Hong S."/>
            <person name="Mi L."/>
            <person name="Sun Q."/>
            <person name="Zhang L."/>
            <person name="Zhou B."/>
            <person name="Peng R."/>
            <person name="Zhang X."/>
            <person name="Liu F."/>
        </authorList>
    </citation>
    <scope>NUCLEOTIDE SEQUENCE [LARGE SCALE GENOMIC DNA]</scope>
    <source>
        <strain evidence="16">cv. PA1801</strain>
    </source>
</reference>
<keyword evidence="16" id="KW-1185">Reference proteome</keyword>
<dbReference type="AlphaFoldDB" id="A0A5B6WS16"/>
<feature type="transmembrane region" description="Helical" evidence="12">
    <location>
        <begin position="203"/>
        <end position="222"/>
    </location>
</feature>
<dbReference type="Pfam" id="PF04258">
    <property type="entry name" value="Peptidase_A22B"/>
    <property type="match status" value="1"/>
</dbReference>
<gene>
    <name evidence="15" type="ORF">EPI10_006194</name>
</gene>
<feature type="transmembrane region" description="Helical" evidence="12">
    <location>
        <begin position="380"/>
        <end position="402"/>
    </location>
</feature>
<feature type="domain" description="PA" evidence="14">
    <location>
        <begin position="98"/>
        <end position="180"/>
    </location>
</feature>
<proteinExistence type="inferred from homology"/>
<evidence type="ECO:0000256" key="3">
    <source>
        <dbReference type="ARBA" id="ARBA00006859"/>
    </source>
</evidence>
<feature type="transmembrane region" description="Helical" evidence="12">
    <location>
        <begin position="350"/>
        <end position="374"/>
    </location>
</feature>
<dbReference type="OrthoDB" id="29661at2759"/>
<dbReference type="SUPFAM" id="SSF52025">
    <property type="entry name" value="PA domain"/>
    <property type="match status" value="1"/>
</dbReference>
<dbReference type="GO" id="GO:0042500">
    <property type="term" value="F:aspartic endopeptidase activity, intramembrane cleaving"/>
    <property type="evidence" value="ECO:0007669"/>
    <property type="project" value="InterPro"/>
</dbReference>
<feature type="transmembrane region" description="Helical" evidence="12">
    <location>
        <begin position="279"/>
        <end position="297"/>
    </location>
</feature>
<evidence type="ECO:0000256" key="5">
    <source>
        <dbReference type="ARBA" id="ARBA00022692"/>
    </source>
</evidence>
<dbReference type="InterPro" id="IPR007369">
    <property type="entry name" value="Peptidase_A22B_SPP"/>
</dbReference>
<keyword evidence="5 12" id="KW-0812">Transmembrane</keyword>
<dbReference type="GO" id="GO:0010008">
    <property type="term" value="C:endosome membrane"/>
    <property type="evidence" value="ECO:0007669"/>
    <property type="project" value="UniProtKB-SubCell"/>
</dbReference>
<dbReference type="GO" id="GO:0098554">
    <property type="term" value="C:cytoplasmic side of endoplasmic reticulum membrane"/>
    <property type="evidence" value="ECO:0007669"/>
    <property type="project" value="TreeGrafter"/>
</dbReference>
<evidence type="ECO:0000256" key="13">
    <source>
        <dbReference type="SAM" id="SignalP"/>
    </source>
</evidence>
<dbReference type="GO" id="GO:0098553">
    <property type="term" value="C:lumenal side of endoplasmic reticulum membrane"/>
    <property type="evidence" value="ECO:0007669"/>
    <property type="project" value="TreeGrafter"/>
</dbReference>
<dbReference type="Proteomes" id="UP000325315">
    <property type="component" value="Unassembled WGS sequence"/>
</dbReference>
<dbReference type="Pfam" id="PF02225">
    <property type="entry name" value="PA"/>
    <property type="match status" value="1"/>
</dbReference>
<keyword evidence="10 12" id="KW-0472">Membrane</keyword>
<dbReference type="SMART" id="SM00730">
    <property type="entry name" value="PSN"/>
    <property type="match status" value="1"/>
</dbReference>
<dbReference type="Gene3D" id="3.50.30.30">
    <property type="match status" value="1"/>
</dbReference>
<keyword evidence="4" id="KW-0645">Protease</keyword>
<evidence type="ECO:0000313" key="16">
    <source>
        <dbReference type="Proteomes" id="UP000325315"/>
    </source>
</evidence>
<comment type="caution">
    <text evidence="15">The sequence shown here is derived from an EMBL/GenBank/DDBJ whole genome shotgun (WGS) entry which is preliminary data.</text>
</comment>
<evidence type="ECO:0000259" key="14">
    <source>
        <dbReference type="Pfam" id="PF02225"/>
    </source>
</evidence>
<dbReference type="PANTHER" id="PTHR12174:SF90">
    <property type="entry name" value="SIGNAL PEPTIDE PEPTIDASE-LIKE 3"/>
    <property type="match status" value="1"/>
</dbReference>
<protein>
    <submittedName>
        <fullName evidence="15">Signal peptide peptidase-like 3 isoform X1</fullName>
    </submittedName>
</protein>
<feature type="transmembrane region" description="Helical" evidence="12">
    <location>
        <begin position="500"/>
        <end position="522"/>
    </location>
</feature>
<feature type="signal peptide" evidence="13">
    <location>
        <begin position="1"/>
        <end position="31"/>
    </location>
</feature>
<keyword evidence="9 12" id="KW-1133">Transmembrane helix</keyword>
<evidence type="ECO:0000256" key="10">
    <source>
        <dbReference type="ARBA" id="ARBA00023136"/>
    </source>
</evidence>
<keyword evidence="11" id="KW-0325">Glycoprotein</keyword>
<dbReference type="GO" id="GO:0005765">
    <property type="term" value="C:lysosomal membrane"/>
    <property type="evidence" value="ECO:0007669"/>
    <property type="project" value="TreeGrafter"/>
</dbReference>
<accession>A0A5B6WS16</accession>
<keyword evidence="8" id="KW-0378">Hydrolase</keyword>
<feature type="chain" id="PRO_5022666221" evidence="13">
    <location>
        <begin position="32"/>
        <end position="612"/>
    </location>
</feature>
<evidence type="ECO:0000313" key="15">
    <source>
        <dbReference type="EMBL" id="KAA3484086.1"/>
    </source>
</evidence>
<dbReference type="PANTHER" id="PTHR12174">
    <property type="entry name" value="SIGNAL PEPTIDE PEPTIDASE"/>
    <property type="match status" value="1"/>
</dbReference>
<keyword evidence="7" id="KW-0967">Endosome</keyword>
<dbReference type="EMBL" id="SMMG02000002">
    <property type="protein sequence ID" value="KAA3484086.1"/>
    <property type="molecule type" value="Genomic_DNA"/>
</dbReference>
<dbReference type="GO" id="GO:0030660">
    <property type="term" value="C:Golgi-associated vesicle membrane"/>
    <property type="evidence" value="ECO:0007669"/>
    <property type="project" value="TreeGrafter"/>
</dbReference>
<comment type="function">
    <text evidence="1">Intramembrane-cleaving aspartic protease (I-CLiP) that cleaves type II membrane signal peptides in the hydrophobic plane of the membrane.</text>
</comment>
<feature type="transmembrane region" description="Helical" evidence="12">
    <location>
        <begin position="567"/>
        <end position="587"/>
    </location>
</feature>
<evidence type="ECO:0000256" key="2">
    <source>
        <dbReference type="ARBA" id="ARBA00004337"/>
    </source>
</evidence>
<sequence>MSFPPGIRRRFVVSFPLLLLVTLSFAIVAAADGASQDDGPELPACNNPFKLLQPTSLRLVKVKIWVDGVEGEDLSGITASFGASLPEEANKSSKLPAVFSNPLNGCSNSSSKLTGSVALSIRGDCDFVTKAKVAQSGGASALLVINDNEELYKMVCSENDTSLNISIPVVMIPKSAGDAINKSMEEKHVEFLIYAPTRPIVDFSVIFLWAMAVGTIVTASLWQEFGTSENSDERYNELSKVYHILSLLIVMKFIAEESPNAGTGDDDDKEILDISVKGAVVFVITASTFLVLLYFFMSAWFVWLLIVLFCIGGVQGMHTCIMTPIARYARNLLVFAINLNCPQKTLNLPLFGEVSIVSFVVVLCCLIFAVVWAVNRRESYSWVGQDILLEGICLMITVLQLARLPNIKVATVLLCCAFVYDIFWVFLSPLIFHQSVMIVVARGDNSGGESIPMLLRVPRAFDPWGGYDMIGFGDILFPGLLVAFAFRYDKAYKKHLANGYFLWLIIGYGFGLLFTYLGLYLMNGHGQPALLYLVPCTLGNKAFDSTWTVRTVKRFHMLSQFESFPPFSIAHAFFSGFAGVTLILGLVRGELKELWNYSPESSSAMTNLTGEA</sequence>
<evidence type="ECO:0000256" key="8">
    <source>
        <dbReference type="ARBA" id="ARBA00022801"/>
    </source>
</evidence>
<evidence type="ECO:0000256" key="4">
    <source>
        <dbReference type="ARBA" id="ARBA00022670"/>
    </source>
</evidence>